<feature type="compositionally biased region" description="Acidic residues" evidence="2">
    <location>
        <begin position="500"/>
        <end position="511"/>
    </location>
</feature>
<proteinExistence type="predicted"/>
<geneLocation type="plasmid" evidence="4">
    <name>pRGRH0060</name>
</geneLocation>
<feature type="compositionally biased region" description="Basic and acidic residues" evidence="2">
    <location>
        <begin position="524"/>
        <end position="549"/>
    </location>
</feature>
<evidence type="ECO:0000256" key="1">
    <source>
        <dbReference type="ARBA" id="ARBA00022971"/>
    </source>
</evidence>
<keyword evidence="1" id="KW-0184">Conjugation</keyword>
<dbReference type="Pfam" id="PF03389">
    <property type="entry name" value="MobA_MobL"/>
    <property type="match status" value="1"/>
</dbReference>
<dbReference type="InterPro" id="IPR005053">
    <property type="entry name" value="MobA_MobL"/>
</dbReference>
<feature type="region of interest" description="Disordered" evidence="2">
    <location>
        <begin position="478"/>
        <end position="565"/>
    </location>
</feature>
<protein>
    <recommendedName>
        <fullName evidence="3">MobA/MobL protein domain-containing protein</fullName>
    </recommendedName>
</protein>
<reference evidence="4" key="1">
    <citation type="submission" date="2015-06" db="EMBL/GenBank/DDBJ databases">
        <authorList>
            <person name="Joergensen T."/>
        </authorList>
    </citation>
    <scope>NUCLEOTIDE SEQUENCE</scope>
    <source>
        <plasmid evidence="4">pRGRH0060</plasmid>
    </source>
</reference>
<accession>A0A0H5PX56</accession>
<dbReference type="EMBL" id="LN852751">
    <property type="protein sequence ID" value="CRY93754.1"/>
    <property type="molecule type" value="Genomic_DNA"/>
</dbReference>
<keyword evidence="4" id="KW-0614">Plasmid</keyword>
<evidence type="ECO:0000256" key="2">
    <source>
        <dbReference type="SAM" id="MobiDB-lite"/>
    </source>
</evidence>
<organism evidence="4">
    <name type="scientific">uncultured prokaryote</name>
    <dbReference type="NCBI Taxonomy" id="198431"/>
    <lineage>
        <taxon>unclassified sequences</taxon>
        <taxon>environmental samples</taxon>
    </lineage>
</organism>
<evidence type="ECO:0000313" key="4">
    <source>
        <dbReference type="EMBL" id="CRY93754.1"/>
    </source>
</evidence>
<name>A0A0H5PX56_9ZZZZ</name>
<evidence type="ECO:0000259" key="3">
    <source>
        <dbReference type="Pfam" id="PF03389"/>
    </source>
</evidence>
<sequence>MAIYHLSVSNVSRASGSRATATLSYITGKRVHDERRGETYDYGRKERVLRVGTLLPEGAPAEFADPAVLFNAVELHETGRTARPAKKIVVALPREFTPRQRVQALEEYIRENLNADGYAATYAIHEDREGNNPHAHILVANRQIDPATGGWARLKQRMEYVLDERGERVPLIDPETGRQKTDKRGRRQWKRTSVSLNPLDRKAKLKALRESWAKTCNARLDETARIDHRSLEDQGSDLEPTIHEGYAARAIERAGGVSERCEANREIRRSNSLLTAIRTELGRIFDRLGELFAAKIRQLRQRQARPEPAREPNWRYFEGDARRQLEADRADHTAAIRGKLMGAKADVRNREEWWRSHGTEEFEAAKQIIDVARAASREARDANVFKRGRLLRNAEQVAGEQSERLRGAVPWLEDADIPADWDQANRFRMRTTKAIYDHDMQPRTRLVAELERRLEQAERAESERPSPEQVKALALRMAEQRAQAENPTQDTKRPAPSGDEPLDLSEPEDWGEASPFESRQAPRTKADLLNEIRQRTDRLTGQREAEQRQIDPWSAQPPQRRGHGR</sequence>
<dbReference type="AlphaFoldDB" id="A0A0H5PX56"/>
<feature type="domain" description="MobA/MobL protein" evidence="3">
    <location>
        <begin position="19"/>
        <end position="253"/>
    </location>
</feature>
<reference evidence="4" key="2">
    <citation type="submission" date="2015-07" db="EMBL/GenBank/DDBJ databases">
        <title>Plasmids, circular viruses and viroids from rat gut.</title>
        <authorList>
            <person name="Jorgensen T.J."/>
            <person name="Hansen M.A."/>
            <person name="Xu Z."/>
            <person name="Tabak M.A."/>
            <person name="Sorensen S.J."/>
            <person name="Hansen L.H."/>
        </authorList>
    </citation>
    <scope>NUCLEOTIDE SEQUENCE</scope>
    <source>
        <plasmid evidence="4">pRGRH0060</plasmid>
    </source>
</reference>
<dbReference type="Gene3D" id="3.30.930.30">
    <property type="match status" value="1"/>
</dbReference>